<name>A0ABX7JF76_9RHOB</name>
<sequence>MARGFATGLVHGALICGAALVGLSLVLPQPPRPQGPALDEAPAAETLTVPAGSEFSRASDMQPQPPTPLSAEGPRPAATPQVQRPADEFAPVAAEPAGLRPQTPDESPASPEMALPEIDSIDLPELVSEAPIPVPPPGKVVVPRLDRAPERALSAPATATPETVTAHEEPADADPAEVAVPQAEPPLAEAAGDPPAAPVISGRSSDALAPPAADAPATIPTPEITGNTSSEGPVGLSRPAPDTGVDLSTPPDFGALRLTD</sequence>
<reference evidence="2 3" key="1">
    <citation type="submission" date="2021-02" db="EMBL/GenBank/DDBJ databases">
        <title>Paracoccus methylovroum sp.nov., a new methanol and methylamine utilizing methylotrophic denitrifer.</title>
        <authorList>
            <person name="Timsy T."/>
            <person name="Behrendt U."/>
            <person name="Ulrich A."/>
            <person name="Spanner T."/>
            <person name="Foesel B.U."/>
            <person name="Horn M.A."/>
            <person name="Kolb S."/>
        </authorList>
    </citation>
    <scope>NUCLEOTIDE SEQUENCE [LARGE SCALE GENOMIC DNA]</scope>
    <source>
        <strain evidence="2 3">H4-D09</strain>
    </source>
</reference>
<feature type="compositionally biased region" description="Low complexity" evidence="1">
    <location>
        <begin position="176"/>
        <end position="191"/>
    </location>
</feature>
<feature type="region of interest" description="Disordered" evidence="1">
    <location>
        <begin position="33"/>
        <end position="260"/>
    </location>
</feature>
<feature type="compositionally biased region" description="Low complexity" evidence="1">
    <location>
        <begin position="155"/>
        <end position="164"/>
    </location>
</feature>
<proteinExistence type="predicted"/>
<evidence type="ECO:0000313" key="3">
    <source>
        <dbReference type="Proteomes" id="UP000663629"/>
    </source>
</evidence>
<protein>
    <submittedName>
        <fullName evidence="2">Uncharacterized protein</fullName>
    </submittedName>
</protein>
<dbReference type="RefSeq" id="WP_205293563.1">
    <property type="nucleotide sequence ID" value="NZ_CP070368.1"/>
</dbReference>
<organism evidence="2 3">
    <name type="scientific">Paracoccus methylovorus</name>
    <dbReference type="NCBI Taxonomy" id="2812658"/>
    <lineage>
        <taxon>Bacteria</taxon>
        <taxon>Pseudomonadati</taxon>
        <taxon>Pseudomonadota</taxon>
        <taxon>Alphaproteobacteria</taxon>
        <taxon>Rhodobacterales</taxon>
        <taxon>Paracoccaceae</taxon>
        <taxon>Paracoccus</taxon>
    </lineage>
</organism>
<dbReference type="Proteomes" id="UP000663629">
    <property type="component" value="Chromosome 1"/>
</dbReference>
<feature type="compositionally biased region" description="Low complexity" evidence="1">
    <location>
        <begin position="206"/>
        <end position="222"/>
    </location>
</feature>
<keyword evidence="3" id="KW-1185">Reference proteome</keyword>
<evidence type="ECO:0000256" key="1">
    <source>
        <dbReference type="SAM" id="MobiDB-lite"/>
    </source>
</evidence>
<dbReference type="EMBL" id="CP070368">
    <property type="protein sequence ID" value="QRZ12531.1"/>
    <property type="molecule type" value="Genomic_DNA"/>
</dbReference>
<accession>A0ABX7JF76</accession>
<gene>
    <name evidence="2" type="ORF">JWJ88_07885</name>
</gene>
<evidence type="ECO:0000313" key="2">
    <source>
        <dbReference type="EMBL" id="QRZ12531.1"/>
    </source>
</evidence>